<dbReference type="Pfam" id="PF20597">
    <property type="entry name" value="pAdhesive_15"/>
    <property type="match status" value="1"/>
</dbReference>
<evidence type="ECO:0000259" key="1">
    <source>
        <dbReference type="Pfam" id="PF07589"/>
    </source>
</evidence>
<dbReference type="EMBL" id="JACHBX010000003">
    <property type="protein sequence ID" value="MBB6135211.1"/>
    <property type="molecule type" value="Genomic_DNA"/>
</dbReference>
<protein>
    <submittedName>
        <fullName evidence="3">Choice-of-anchor A domain-containing protein</fullName>
    </submittedName>
</protein>
<comment type="caution">
    <text evidence="3">The sequence shown here is derived from an EMBL/GenBank/DDBJ whole genome shotgun (WGS) entry which is preliminary data.</text>
</comment>
<dbReference type="NCBIfam" id="TIGR02595">
    <property type="entry name" value="PEP_CTERM"/>
    <property type="match status" value="1"/>
</dbReference>
<feature type="domain" description="Ice-binding protein C-terminal" evidence="1">
    <location>
        <begin position="271"/>
        <end position="295"/>
    </location>
</feature>
<gene>
    <name evidence="3" type="ORF">HD842_003369</name>
</gene>
<sequence length="303" mass="30603">MTGAHAGVLDIGSVMGGANVFTAGSFTANSSDVEGAIVSGGNVSIASYAVNQNGKAAYGGYAVAAGGNLFLQNGAISNGKTYAGGTTTLNNAAQTPATNISPVDFAAAAQQFKDIASGLSMVASTGTVTREYSANKVTGSGKGGVDVFNVNADFFNGGNNWMLTGLSAGQTLIFNIGGKQGGFNGGNIGFDPLSGYNVLFNFYEAESVNVRGIIGSVLAPYATVENGWGVINGQVIADTWNSSVQVNSNHYFKSVEVAGFELVKNVPPAEVSEPGTLALMLAGAVGVAGVAASRRRRLRAACA</sequence>
<dbReference type="InterPro" id="IPR013424">
    <property type="entry name" value="Ice-binding_C"/>
</dbReference>
<dbReference type="AlphaFoldDB" id="A0A7W9X2E1"/>
<keyword evidence="4" id="KW-1185">Reference proteome</keyword>
<reference evidence="3 4" key="1">
    <citation type="submission" date="2020-08" db="EMBL/GenBank/DDBJ databases">
        <title>The Agave Microbiome: Exploring the role of microbial communities in plant adaptations to desert environments.</title>
        <authorList>
            <person name="Partida-Martinez L.P."/>
        </authorList>
    </citation>
    <scope>NUCLEOTIDE SEQUENCE [LARGE SCALE GENOMIC DNA]</scope>
    <source>
        <strain evidence="3 4">AT3.2</strain>
    </source>
</reference>
<dbReference type="NCBIfam" id="TIGR04215">
    <property type="entry name" value="choice_anch_A"/>
    <property type="match status" value="1"/>
</dbReference>
<evidence type="ECO:0000259" key="2">
    <source>
        <dbReference type="Pfam" id="PF20597"/>
    </source>
</evidence>
<proteinExistence type="predicted"/>
<dbReference type="Pfam" id="PF07589">
    <property type="entry name" value="PEP-CTERM"/>
    <property type="match status" value="1"/>
</dbReference>
<evidence type="ECO:0000313" key="4">
    <source>
        <dbReference type="Proteomes" id="UP000540787"/>
    </source>
</evidence>
<dbReference type="Proteomes" id="UP000540787">
    <property type="component" value="Unassembled WGS sequence"/>
</dbReference>
<accession>A0A7W9X2E1</accession>
<feature type="domain" description="Choice-of-anchor A" evidence="2">
    <location>
        <begin position="19"/>
        <end position="247"/>
    </location>
</feature>
<evidence type="ECO:0000313" key="3">
    <source>
        <dbReference type="EMBL" id="MBB6135211.1"/>
    </source>
</evidence>
<organism evidence="3 4">
    <name type="scientific">Massilia aurea</name>
    <dbReference type="NCBI Taxonomy" id="373040"/>
    <lineage>
        <taxon>Bacteria</taxon>
        <taxon>Pseudomonadati</taxon>
        <taxon>Pseudomonadota</taxon>
        <taxon>Betaproteobacteria</taxon>
        <taxon>Burkholderiales</taxon>
        <taxon>Oxalobacteraceae</taxon>
        <taxon>Telluria group</taxon>
        <taxon>Massilia</taxon>
    </lineage>
</organism>
<dbReference type="InterPro" id="IPR026588">
    <property type="entry name" value="Choice_anch_A"/>
</dbReference>
<name>A0A7W9X2E1_9BURK</name>
<dbReference type="RefSeq" id="WP_183555849.1">
    <property type="nucleotide sequence ID" value="NZ_JACHBX010000003.1"/>
</dbReference>